<proteinExistence type="inferred from homology"/>
<keyword evidence="6" id="KW-1185">Reference proteome</keyword>
<comment type="similarity">
    <text evidence="1">Belongs to the peptidase S45 family.</text>
</comment>
<evidence type="ECO:0000313" key="6">
    <source>
        <dbReference type="Proteomes" id="UP001500908"/>
    </source>
</evidence>
<evidence type="ECO:0000256" key="3">
    <source>
        <dbReference type="ARBA" id="ARBA00023145"/>
    </source>
</evidence>
<evidence type="ECO:0000313" key="5">
    <source>
        <dbReference type="EMBL" id="GAA3740951.1"/>
    </source>
</evidence>
<dbReference type="Proteomes" id="UP001500908">
    <property type="component" value="Unassembled WGS sequence"/>
</dbReference>
<dbReference type="InterPro" id="IPR043147">
    <property type="entry name" value="Penicillin_amidase_A-knob"/>
</dbReference>
<dbReference type="Gene3D" id="2.30.120.10">
    <property type="match status" value="1"/>
</dbReference>
<dbReference type="InterPro" id="IPR023343">
    <property type="entry name" value="Penicillin_amidase_dom1"/>
</dbReference>
<evidence type="ECO:0000256" key="4">
    <source>
        <dbReference type="SAM" id="MobiDB-lite"/>
    </source>
</evidence>
<dbReference type="Gene3D" id="1.10.1400.10">
    <property type="match status" value="1"/>
</dbReference>
<comment type="caution">
    <text evidence="5">The sequence shown here is derived from an EMBL/GenBank/DDBJ whole genome shotgun (WGS) entry which is preliminary data.</text>
</comment>
<feature type="region of interest" description="Disordered" evidence="4">
    <location>
        <begin position="217"/>
        <end position="281"/>
    </location>
</feature>
<keyword evidence="2" id="KW-0378">Hydrolase</keyword>
<keyword evidence="3" id="KW-0865">Zymogen</keyword>
<dbReference type="PANTHER" id="PTHR34218">
    <property type="entry name" value="PEPTIDASE S45 PENICILLIN AMIDASE"/>
    <property type="match status" value="1"/>
</dbReference>
<gene>
    <name evidence="5" type="ORF">GCM10022402_20930</name>
</gene>
<evidence type="ECO:0000256" key="2">
    <source>
        <dbReference type="ARBA" id="ARBA00022801"/>
    </source>
</evidence>
<evidence type="ECO:0000256" key="1">
    <source>
        <dbReference type="ARBA" id="ARBA00006586"/>
    </source>
</evidence>
<dbReference type="InterPro" id="IPR014395">
    <property type="entry name" value="Pen/GL7ACA/AHL_acylase"/>
</dbReference>
<feature type="compositionally biased region" description="Polar residues" evidence="4">
    <location>
        <begin position="261"/>
        <end position="273"/>
    </location>
</feature>
<dbReference type="PANTHER" id="PTHR34218:SF4">
    <property type="entry name" value="ACYL-HOMOSERINE LACTONE ACYLASE QUIP"/>
    <property type="match status" value="1"/>
</dbReference>
<dbReference type="SUPFAM" id="SSF56235">
    <property type="entry name" value="N-terminal nucleophile aminohydrolases (Ntn hydrolases)"/>
    <property type="match status" value="1"/>
</dbReference>
<dbReference type="PIRSF" id="PIRSF001227">
    <property type="entry name" value="Pen_acylase"/>
    <property type="match status" value="1"/>
</dbReference>
<dbReference type="EMBL" id="BAABDD010000007">
    <property type="protein sequence ID" value="GAA3740951.1"/>
    <property type="molecule type" value="Genomic_DNA"/>
</dbReference>
<protein>
    <submittedName>
        <fullName evidence="5">Penicillin acylase family protein</fullName>
    </submittedName>
</protein>
<dbReference type="CDD" id="cd03747">
    <property type="entry name" value="Ntn_PGA_like"/>
    <property type="match status" value="1"/>
</dbReference>
<dbReference type="InterPro" id="IPR029055">
    <property type="entry name" value="Ntn_hydrolases_N"/>
</dbReference>
<reference evidence="6" key="1">
    <citation type="journal article" date="2019" name="Int. J. Syst. Evol. Microbiol.">
        <title>The Global Catalogue of Microorganisms (GCM) 10K type strain sequencing project: providing services to taxonomists for standard genome sequencing and annotation.</title>
        <authorList>
            <consortium name="The Broad Institute Genomics Platform"/>
            <consortium name="The Broad Institute Genome Sequencing Center for Infectious Disease"/>
            <person name="Wu L."/>
            <person name="Ma J."/>
        </authorList>
    </citation>
    <scope>NUCLEOTIDE SEQUENCE [LARGE SCALE GENOMIC DNA]</scope>
    <source>
        <strain evidence="6">JCM 17137</strain>
    </source>
</reference>
<dbReference type="Pfam" id="PF01804">
    <property type="entry name" value="Penicil_amidase"/>
    <property type="match status" value="1"/>
</dbReference>
<accession>A0ABP7FK00</accession>
<name>A0ABP7FK00_9ACTN</name>
<dbReference type="Gene3D" id="1.10.439.10">
    <property type="entry name" value="Penicillin Amidohydrolase, domain 1"/>
    <property type="match status" value="1"/>
</dbReference>
<dbReference type="Gene3D" id="3.60.20.10">
    <property type="entry name" value="Glutamine Phosphoribosylpyrophosphate, subunit 1, domain 1"/>
    <property type="match status" value="1"/>
</dbReference>
<dbReference type="InterPro" id="IPR043146">
    <property type="entry name" value="Penicillin_amidase_N_B-knob"/>
</dbReference>
<sequence>MIAVVTVVVMVTTGALVWTVQRSFPEFDGQLNVPVLDSDVTVYRDALGVPQIYAETTQDLFRAQGYVHAQDRFWEMDFRRHLTAGRLAELFGPDQLETDIYLRTMGWRRVAEQEYELLGADTRRYLDAYAEGVNAYLAEHDGAEVSLEYAVLGVIGGGGAIEEWTPVDSLAWLKAMAWNLRGNMVQEIDRATMLANGLTRAQVEELYPAYPQQQHTPIVTSGRLNGGAFEPDAGQRSGSAGQPPQEGAAEGDGSPADESRPPQSGEMSATQVERAQEEAASLVRAVGTDLSTLSGMVGRDSTGLGSNSWVVSGEHTASGMPLLANDPHLGASMPSVWHQSGLHCVEVGPECPFDVVGFGFAGLPGIVIGHNRQIAWGLTNLGPDVTDLYLEKIEGDTYLVDGEKRALRTRTETITVAGADDVEITVRSTEHGPLLSDAAAGAKLREIGATPPVTAEGEPAEQAQPGGDYGVALRWTALEPGTTADAIFQLNQAGDFAEFREAARLFEVPAQNLVYADVEGNIGYQAPGTIPIRGRGQGRWPAPGWNSAYDWTGVIPFDQLPWAFNPERGYIVTANQAVIDTDYTNLLTTDWAYGYRSQRINTMLATATDDGGGLTVADMSQMQYDSLNAGARAIVPHLLQAQVEGVAAQAQRLLGEWDFQQDVDSAAAAFYNATWRHLLALTFDELDEEMAMSGGSRGFLVVSRLLDDPGSPWWDSPGGGASGRDAVVAAALERAAVELSERLGDDPSQWRWGELHMLTVRNESLGTSGVAPVEWLFNRGPVEAPGGTSIVNATGWDTSTPGYEIYRGPSMRMVLDLSDLDASRWSNLTGTSGHAFHPNYADQLPMWAQGESAPMPFTRSAVEEAAEHELVLAP</sequence>
<dbReference type="InterPro" id="IPR002692">
    <property type="entry name" value="S45"/>
</dbReference>
<organism evidence="5 6">
    <name type="scientific">Salinactinospora qingdaonensis</name>
    <dbReference type="NCBI Taxonomy" id="702744"/>
    <lineage>
        <taxon>Bacteria</taxon>
        <taxon>Bacillati</taxon>
        <taxon>Actinomycetota</taxon>
        <taxon>Actinomycetes</taxon>
        <taxon>Streptosporangiales</taxon>
        <taxon>Nocardiopsidaceae</taxon>
        <taxon>Salinactinospora</taxon>
    </lineage>
</organism>